<dbReference type="STRING" id="1450648.CLORY_10950"/>
<dbReference type="AlphaFoldDB" id="A0A1V4IVZ6"/>
<dbReference type="Gene3D" id="3.50.80.10">
    <property type="entry name" value="D-tyrosyl-tRNA(Tyr) deacylase"/>
    <property type="match status" value="1"/>
</dbReference>
<evidence type="ECO:0000256" key="1">
    <source>
        <dbReference type="ARBA" id="ARBA00009673"/>
    </source>
</evidence>
<keyword evidence="2 4" id="KW-0820">tRNA-binding</keyword>
<gene>
    <name evidence="4 5" type="primary">dtd</name>
    <name evidence="5" type="ORF">CLORY_10950</name>
</gene>
<keyword evidence="4" id="KW-0694">RNA-binding</keyword>
<dbReference type="HAMAP" id="MF_00518">
    <property type="entry name" value="Deacylase_Dtd"/>
    <property type="match status" value="1"/>
</dbReference>
<comment type="similarity">
    <text evidence="1 4">Belongs to the DTD family.</text>
</comment>
<comment type="caution">
    <text evidence="5">The sequence shown here is derived from an EMBL/GenBank/DDBJ whole genome shotgun (WGS) entry which is preliminary data.</text>
</comment>
<comment type="function">
    <text evidence="4">An aminoacyl-tRNA editing enzyme that deacylates mischarged D-aminoacyl-tRNAs. Also deacylates mischarged glycyl-tRNA(Ala), protecting cells against glycine mischarging by AlaRS. Acts via tRNA-based rather than protein-based catalysis; rejects L-amino acids rather than detecting D-amino acids in the active site. By recycling D-aminoacyl-tRNA to D-amino acids and free tRNA molecules, this enzyme counteracts the toxicity associated with the formation of D-aminoacyl-tRNA entities in vivo and helps enforce protein L-homochirality.</text>
</comment>
<dbReference type="CDD" id="cd00563">
    <property type="entry name" value="Dtyr_deacylase"/>
    <property type="match status" value="1"/>
</dbReference>
<dbReference type="OrthoDB" id="9801395at2"/>
<dbReference type="PANTHER" id="PTHR10472:SF5">
    <property type="entry name" value="D-AMINOACYL-TRNA DEACYLASE 1"/>
    <property type="match status" value="1"/>
</dbReference>
<dbReference type="GO" id="GO:0051500">
    <property type="term" value="F:D-tyrosyl-tRNA(Tyr) deacylase activity"/>
    <property type="evidence" value="ECO:0007669"/>
    <property type="project" value="TreeGrafter"/>
</dbReference>
<reference evidence="5 6" key="1">
    <citation type="submission" date="2017-03" db="EMBL/GenBank/DDBJ databases">
        <title>Genome sequence of Clostridium oryzae DSM 28571.</title>
        <authorList>
            <person name="Poehlein A."/>
            <person name="Daniel R."/>
        </authorList>
    </citation>
    <scope>NUCLEOTIDE SEQUENCE [LARGE SCALE GENOMIC DNA]</scope>
    <source>
        <strain evidence="5 6">DSM 28571</strain>
    </source>
</reference>
<dbReference type="EC" id="3.1.1.96" evidence="4"/>
<dbReference type="Pfam" id="PF02580">
    <property type="entry name" value="Tyr_Deacylase"/>
    <property type="match status" value="1"/>
</dbReference>
<keyword evidence="4" id="KW-0963">Cytoplasm</keyword>
<dbReference type="GO" id="GO:0106026">
    <property type="term" value="F:Gly-tRNA(Ala) deacylase activity"/>
    <property type="evidence" value="ECO:0007669"/>
    <property type="project" value="UniProtKB-UniRule"/>
</dbReference>
<dbReference type="FunFam" id="3.50.80.10:FF:000001">
    <property type="entry name" value="D-aminoacyl-tRNA deacylase"/>
    <property type="match status" value="1"/>
</dbReference>
<accession>A0A1V4IVZ6</accession>
<dbReference type="EC" id="3.1.1.-" evidence="4"/>
<dbReference type="SUPFAM" id="SSF69500">
    <property type="entry name" value="DTD-like"/>
    <property type="match status" value="1"/>
</dbReference>
<dbReference type="GO" id="GO:0019478">
    <property type="term" value="P:D-amino acid catabolic process"/>
    <property type="evidence" value="ECO:0007669"/>
    <property type="project" value="UniProtKB-UniRule"/>
</dbReference>
<feature type="short sequence motif" description="Gly-cisPro motif, important for rejection of L-amino acids" evidence="4">
    <location>
        <begin position="137"/>
        <end position="138"/>
    </location>
</feature>
<evidence type="ECO:0000313" key="6">
    <source>
        <dbReference type="Proteomes" id="UP000190080"/>
    </source>
</evidence>
<sequence>MRAVVQRVKSANVTVNDEVIGKIEKGFMVLLGISKTDTEEDIKYIKDKIVNLRVFEDDNEKMNLSLRDVNGELLIVSQFTLYGDCRKGRRPNFMEALSGDEAEKLYDIFVAQCKAEVQIVATGKFGADMDVSLINDGPVTILLDSRKAF</sequence>
<dbReference type="PANTHER" id="PTHR10472">
    <property type="entry name" value="D-TYROSYL-TRNA TYR DEACYLASE"/>
    <property type="match status" value="1"/>
</dbReference>
<comment type="domain">
    <text evidence="4">A Gly-cisPro motif from one monomer fits into the active site of the other monomer to allow specific chiral rejection of L-amino acids.</text>
</comment>
<dbReference type="InterPro" id="IPR003732">
    <property type="entry name" value="Daa-tRNA_deacyls_DTD"/>
</dbReference>
<evidence type="ECO:0000256" key="2">
    <source>
        <dbReference type="ARBA" id="ARBA00022555"/>
    </source>
</evidence>
<evidence type="ECO:0000256" key="4">
    <source>
        <dbReference type="HAMAP-Rule" id="MF_00518"/>
    </source>
</evidence>
<comment type="subunit">
    <text evidence="4">Homodimer.</text>
</comment>
<evidence type="ECO:0000256" key="3">
    <source>
        <dbReference type="ARBA" id="ARBA00022801"/>
    </source>
</evidence>
<protein>
    <recommendedName>
        <fullName evidence="4">D-aminoacyl-tRNA deacylase</fullName>
        <shortName evidence="4">DTD</shortName>
        <ecNumber evidence="4">3.1.1.96</ecNumber>
    </recommendedName>
    <alternativeName>
        <fullName evidence="4">Gly-tRNA(Ala) deacylase</fullName>
        <ecNumber evidence="4">3.1.1.-</ecNumber>
    </alternativeName>
</protein>
<comment type="catalytic activity">
    <reaction evidence="4">
        <text>a D-aminoacyl-tRNA + H2O = a tRNA + a D-alpha-amino acid + H(+)</text>
        <dbReference type="Rhea" id="RHEA:13953"/>
        <dbReference type="Rhea" id="RHEA-COMP:10123"/>
        <dbReference type="Rhea" id="RHEA-COMP:10124"/>
        <dbReference type="ChEBI" id="CHEBI:15377"/>
        <dbReference type="ChEBI" id="CHEBI:15378"/>
        <dbReference type="ChEBI" id="CHEBI:59871"/>
        <dbReference type="ChEBI" id="CHEBI:78442"/>
        <dbReference type="ChEBI" id="CHEBI:79333"/>
        <dbReference type="EC" id="3.1.1.96"/>
    </reaction>
</comment>
<dbReference type="GO" id="GO:0000049">
    <property type="term" value="F:tRNA binding"/>
    <property type="evidence" value="ECO:0007669"/>
    <property type="project" value="UniProtKB-UniRule"/>
</dbReference>
<keyword evidence="6" id="KW-1185">Reference proteome</keyword>
<dbReference type="EMBL" id="MZGV01000008">
    <property type="protein sequence ID" value="OPJ63587.1"/>
    <property type="molecule type" value="Genomic_DNA"/>
</dbReference>
<comment type="catalytic activity">
    <reaction evidence="4">
        <text>glycyl-tRNA(Ala) + H2O = tRNA(Ala) + glycine + H(+)</text>
        <dbReference type="Rhea" id="RHEA:53744"/>
        <dbReference type="Rhea" id="RHEA-COMP:9657"/>
        <dbReference type="Rhea" id="RHEA-COMP:13640"/>
        <dbReference type="ChEBI" id="CHEBI:15377"/>
        <dbReference type="ChEBI" id="CHEBI:15378"/>
        <dbReference type="ChEBI" id="CHEBI:57305"/>
        <dbReference type="ChEBI" id="CHEBI:78442"/>
        <dbReference type="ChEBI" id="CHEBI:78522"/>
    </reaction>
</comment>
<keyword evidence="3 4" id="KW-0378">Hydrolase</keyword>
<dbReference type="Proteomes" id="UP000190080">
    <property type="component" value="Unassembled WGS sequence"/>
</dbReference>
<dbReference type="GO" id="GO:0005737">
    <property type="term" value="C:cytoplasm"/>
    <property type="evidence" value="ECO:0007669"/>
    <property type="project" value="UniProtKB-SubCell"/>
</dbReference>
<dbReference type="InterPro" id="IPR023509">
    <property type="entry name" value="DTD-like_sf"/>
</dbReference>
<proteinExistence type="inferred from homology"/>
<dbReference type="GO" id="GO:0043908">
    <property type="term" value="F:Ser(Gly)-tRNA(Ala) hydrolase activity"/>
    <property type="evidence" value="ECO:0007669"/>
    <property type="project" value="UniProtKB-UniRule"/>
</dbReference>
<evidence type="ECO:0000313" key="5">
    <source>
        <dbReference type="EMBL" id="OPJ63587.1"/>
    </source>
</evidence>
<organism evidence="5 6">
    <name type="scientific">Clostridium oryzae</name>
    <dbReference type="NCBI Taxonomy" id="1450648"/>
    <lineage>
        <taxon>Bacteria</taxon>
        <taxon>Bacillati</taxon>
        <taxon>Bacillota</taxon>
        <taxon>Clostridia</taxon>
        <taxon>Eubacteriales</taxon>
        <taxon>Clostridiaceae</taxon>
        <taxon>Clostridium</taxon>
    </lineage>
</organism>
<dbReference type="RefSeq" id="WP_079422518.1">
    <property type="nucleotide sequence ID" value="NZ_MZGV01000008.1"/>
</dbReference>
<name>A0A1V4IVZ6_9CLOT</name>
<dbReference type="NCBIfam" id="TIGR00256">
    <property type="entry name" value="D-aminoacyl-tRNA deacylase"/>
    <property type="match status" value="1"/>
</dbReference>
<comment type="subcellular location">
    <subcellularLocation>
        <location evidence="4">Cytoplasm</location>
    </subcellularLocation>
</comment>